<evidence type="ECO:0000313" key="1">
    <source>
        <dbReference type="EMBL" id="OSQ39567.1"/>
    </source>
</evidence>
<organism evidence="1 2">
    <name type="scientific">Thalassospira mesophila</name>
    <dbReference type="NCBI Taxonomy" id="1293891"/>
    <lineage>
        <taxon>Bacteria</taxon>
        <taxon>Pseudomonadati</taxon>
        <taxon>Pseudomonadota</taxon>
        <taxon>Alphaproteobacteria</taxon>
        <taxon>Rhodospirillales</taxon>
        <taxon>Thalassospiraceae</taxon>
        <taxon>Thalassospira</taxon>
    </lineage>
</organism>
<dbReference type="STRING" id="1293891.TMES_06020"/>
<proteinExistence type="predicted"/>
<name>A0A1Y2L316_9PROT</name>
<comment type="caution">
    <text evidence="1">The sequence shown here is derived from an EMBL/GenBank/DDBJ whole genome shotgun (WGS) entry which is preliminary data.</text>
</comment>
<evidence type="ECO:0000313" key="2">
    <source>
        <dbReference type="Proteomes" id="UP000193391"/>
    </source>
</evidence>
<dbReference type="AlphaFoldDB" id="A0A1Y2L316"/>
<gene>
    <name evidence="1" type="ORF">TMES_06020</name>
</gene>
<accession>A0A1Y2L316</accession>
<protein>
    <submittedName>
        <fullName evidence="1">Uncharacterized protein</fullName>
    </submittedName>
</protein>
<dbReference type="Proteomes" id="UP000193391">
    <property type="component" value="Unassembled WGS sequence"/>
</dbReference>
<sequence length="77" mass="8591">MAALPLTAIGDPTLFIGARSRVQPLRGFVFFPVFSGLSRVQFLNLPVFSAYRVRGYGRSCKWRAGAAVLQSWAQKRM</sequence>
<keyword evidence="2" id="KW-1185">Reference proteome</keyword>
<dbReference type="EMBL" id="JFKA01000002">
    <property type="protein sequence ID" value="OSQ39567.1"/>
    <property type="molecule type" value="Genomic_DNA"/>
</dbReference>
<reference evidence="1 2" key="1">
    <citation type="submission" date="2014-03" db="EMBL/GenBank/DDBJ databases">
        <title>The draft genome sequence of Thalassospira mesophila JCM 18969.</title>
        <authorList>
            <person name="Lai Q."/>
            <person name="Shao Z."/>
        </authorList>
    </citation>
    <scope>NUCLEOTIDE SEQUENCE [LARGE SCALE GENOMIC DNA]</scope>
    <source>
        <strain evidence="1 2">JCM 18969</strain>
    </source>
</reference>